<gene>
    <name evidence="1" type="ORF">NUH88_15870</name>
</gene>
<proteinExistence type="predicted"/>
<accession>A0A9J7AN50</accession>
<organism evidence="1 2">
    <name type="scientific">Nisaea acidiphila</name>
    <dbReference type="NCBI Taxonomy" id="1862145"/>
    <lineage>
        <taxon>Bacteria</taxon>
        <taxon>Pseudomonadati</taxon>
        <taxon>Pseudomonadota</taxon>
        <taxon>Alphaproteobacteria</taxon>
        <taxon>Rhodospirillales</taxon>
        <taxon>Thalassobaculaceae</taxon>
        <taxon>Nisaea</taxon>
    </lineage>
</organism>
<evidence type="ECO:0000313" key="1">
    <source>
        <dbReference type="EMBL" id="UUX48872.1"/>
    </source>
</evidence>
<dbReference type="KEGG" id="naci:NUH88_15870"/>
<reference evidence="1" key="1">
    <citation type="submission" date="2022-08" db="EMBL/GenBank/DDBJ databases">
        <title>Nisaea acidiphila sp. nov., isolated from a marine algal debris and emended description of the genus Nisaea Urios et al. 2008.</title>
        <authorList>
            <person name="Kwon K."/>
        </authorList>
    </citation>
    <scope>NUCLEOTIDE SEQUENCE</scope>
    <source>
        <strain evidence="1">MEBiC11861</strain>
    </source>
</reference>
<sequence>MRRTRPTSINFSAGLLKQLDRQVKIEGARSRSMLMQQFVVEGLQCRGHRDLGFEQSLSLPLQGELGGALAILKAGQLLGSAIDLPEPARKAVEELVEAANRAVLAISEGGLGRNNGVSLRSIAPAPEHAYGVRKHDYHR</sequence>
<evidence type="ECO:0000313" key="2">
    <source>
        <dbReference type="Proteomes" id="UP001060336"/>
    </source>
</evidence>
<dbReference type="AlphaFoldDB" id="A0A9J7AN50"/>
<protein>
    <submittedName>
        <fullName evidence="1">Uncharacterized protein</fullName>
    </submittedName>
</protein>
<name>A0A9J7AN50_9PROT</name>
<dbReference type="Proteomes" id="UP001060336">
    <property type="component" value="Chromosome"/>
</dbReference>
<keyword evidence="2" id="KW-1185">Reference proteome</keyword>
<dbReference type="EMBL" id="CP102480">
    <property type="protein sequence ID" value="UUX48872.1"/>
    <property type="molecule type" value="Genomic_DNA"/>
</dbReference>
<dbReference type="RefSeq" id="WP_257767374.1">
    <property type="nucleotide sequence ID" value="NZ_CP102480.1"/>
</dbReference>